<gene>
    <name evidence="9" type="primary">LOC118419649</name>
</gene>
<reference evidence="9" key="2">
    <citation type="submission" date="2025-08" db="UniProtKB">
        <authorList>
            <consortium name="RefSeq"/>
        </authorList>
    </citation>
    <scope>IDENTIFICATION</scope>
    <source>
        <strain evidence="9">S238N-H82</strain>
        <tissue evidence="9">Testes</tissue>
    </source>
</reference>
<dbReference type="SUPFAM" id="SSF57850">
    <property type="entry name" value="RING/U-box"/>
    <property type="match status" value="1"/>
</dbReference>
<dbReference type="SMART" id="SM00184">
    <property type="entry name" value="RING"/>
    <property type="match status" value="2"/>
</dbReference>
<keyword evidence="8" id="KW-1185">Reference proteome</keyword>
<feature type="domain" description="B box-type" evidence="7">
    <location>
        <begin position="201"/>
        <end position="248"/>
    </location>
</feature>
<dbReference type="RefSeq" id="XP_035682038.1">
    <property type="nucleotide sequence ID" value="XM_035826145.1"/>
</dbReference>
<dbReference type="GO" id="GO:0008270">
    <property type="term" value="F:zinc ion binding"/>
    <property type="evidence" value="ECO:0007669"/>
    <property type="project" value="UniProtKB-KW"/>
</dbReference>
<dbReference type="InterPro" id="IPR035979">
    <property type="entry name" value="RBD_domain_sf"/>
</dbReference>
<dbReference type="Pfam" id="PF23085">
    <property type="entry name" value="RRM_PARP14_3"/>
    <property type="match status" value="1"/>
</dbReference>
<dbReference type="OMA" id="CESAHRV"/>
<dbReference type="GeneID" id="118419649"/>
<dbReference type="Gene3D" id="3.30.70.330">
    <property type="match status" value="1"/>
</dbReference>
<evidence type="ECO:0000256" key="4">
    <source>
        <dbReference type="ARBA" id="ARBA00022833"/>
    </source>
</evidence>
<dbReference type="InterPro" id="IPR047153">
    <property type="entry name" value="TRIM45/56/19-like"/>
</dbReference>
<dbReference type="Pfam" id="PF00643">
    <property type="entry name" value="zf-B_box"/>
    <property type="match status" value="1"/>
</dbReference>
<dbReference type="Pfam" id="PF00097">
    <property type="entry name" value="zf-C3HC4"/>
    <property type="match status" value="1"/>
</dbReference>
<dbReference type="SUPFAM" id="SSF57845">
    <property type="entry name" value="B-box zinc-binding domain"/>
    <property type="match status" value="1"/>
</dbReference>
<protein>
    <submittedName>
        <fullName evidence="9">Uncharacterized protein LOC118419649</fullName>
    </submittedName>
</protein>
<evidence type="ECO:0000259" key="6">
    <source>
        <dbReference type="PROSITE" id="PS50089"/>
    </source>
</evidence>
<feature type="domain" description="RING-type" evidence="6">
    <location>
        <begin position="122"/>
        <end position="164"/>
    </location>
</feature>
<evidence type="ECO:0000256" key="2">
    <source>
        <dbReference type="ARBA" id="ARBA00022723"/>
    </source>
</evidence>
<dbReference type="PROSITE" id="PS00518">
    <property type="entry name" value="ZF_RING_1"/>
    <property type="match status" value="1"/>
</dbReference>
<dbReference type="InterPro" id="IPR039399">
    <property type="entry name" value="Deltex_C_sf"/>
</dbReference>
<dbReference type="Pfam" id="PF18102">
    <property type="entry name" value="DTC"/>
    <property type="match status" value="1"/>
</dbReference>
<name>A0A9J7LGX7_BRAFL</name>
<dbReference type="PANTHER" id="PTHR25462:SF229">
    <property type="entry name" value="TRANSCRIPTION INTERMEDIARY FACTOR 1-BETA"/>
    <property type="match status" value="1"/>
</dbReference>
<evidence type="ECO:0000313" key="9">
    <source>
        <dbReference type="RefSeq" id="XP_035682038.1"/>
    </source>
</evidence>
<dbReference type="InterPro" id="IPR000315">
    <property type="entry name" value="Znf_B-box"/>
</dbReference>
<dbReference type="InterPro" id="IPR013083">
    <property type="entry name" value="Znf_RING/FYVE/PHD"/>
</dbReference>
<accession>A0A9J7LGX7</accession>
<evidence type="ECO:0000256" key="5">
    <source>
        <dbReference type="PROSITE-ProRule" id="PRU00024"/>
    </source>
</evidence>
<evidence type="ECO:0000313" key="8">
    <source>
        <dbReference type="Proteomes" id="UP000001554"/>
    </source>
</evidence>
<sequence length="703" mass="78420">MATGGIVQQQEDEASRSILVSDIPETVSRDKLENHFMGIAWVSGNTVESVIMATETEAKVTFLDPAAVETVLGKPHVLNGVEVKVQRWSPPENTKVDGKSQATTGTRETDLPARISNDFLECSICCDIFKKPKILIPCLHTFCTLCLQEWVKRNVKETFPCPLCCHEVTLPQNGVAGLKDNFFMESLVEALAEQNYIRHSKDGIHCTNCDEGKAATSRCSECAEFLCTRCESAHRVVKATKGHTLFTFEELKIGKYDNIFRDRKAPLCSKHPGEILKLYCRTCETPICNECALFEHRDAQHDYTRIEEVATEKRKAILDLTLQCQAQIKFFHREEDAQKRLKQHLLKHAEEARKNVRSTVQSLLTLVKEEGDRLLACIDTEVGCRKKQIEAGIEGAQISLASTKSTCEFAETLAREGGDYEAASFSREMTQRLSELAKPRFHTVDFESANVTIDYSVMKKKLVKNSPTNAQYGMSLSTEKELSSKLRVSSLSGRHSTVGGKKADQVRTVTTQQDPICYRCWLTVSVPPTYLPCRSQGCKGTFCTKCLVRALKNDPRCPVCLTFVPSLVLTNQPKGRMKVNSTSSDVSLEGYHQFGAILVDFVFQDGIQDGPEHPNPGKRYSGMLYRAYLPYTSDGLRVLHLLEKAFNQKLMFTIRASRGGSDKVACSDIELKSSTYGGPKVNGYPDPGYLERVAAQLATKGIR</sequence>
<dbReference type="Gene3D" id="3.30.160.60">
    <property type="entry name" value="Classic Zinc Finger"/>
    <property type="match status" value="1"/>
</dbReference>
<dbReference type="SUPFAM" id="SSF54928">
    <property type="entry name" value="RNA-binding domain, RBD"/>
    <property type="match status" value="1"/>
</dbReference>
<reference evidence="8" key="1">
    <citation type="journal article" date="2020" name="Nat. Ecol. Evol.">
        <title>Deeply conserved synteny resolves early events in vertebrate evolution.</title>
        <authorList>
            <person name="Simakov O."/>
            <person name="Marletaz F."/>
            <person name="Yue J.X."/>
            <person name="O'Connell B."/>
            <person name="Jenkins J."/>
            <person name="Brandt A."/>
            <person name="Calef R."/>
            <person name="Tung C.H."/>
            <person name="Huang T.K."/>
            <person name="Schmutz J."/>
            <person name="Satoh N."/>
            <person name="Yu J.K."/>
            <person name="Putnam N.H."/>
            <person name="Green R.E."/>
            <person name="Rokhsar D.S."/>
        </authorList>
    </citation>
    <scope>NUCLEOTIDE SEQUENCE [LARGE SCALE GENOMIC DNA]</scope>
    <source>
        <strain evidence="8">S238N-H82</strain>
    </source>
</reference>
<dbReference type="GO" id="GO:0061630">
    <property type="term" value="F:ubiquitin protein ligase activity"/>
    <property type="evidence" value="ECO:0000318"/>
    <property type="project" value="GO_Central"/>
</dbReference>
<dbReference type="AlphaFoldDB" id="A0A9J7LGX7"/>
<keyword evidence="4" id="KW-0862">Zinc</keyword>
<dbReference type="PROSITE" id="PS50089">
    <property type="entry name" value="ZF_RING_2"/>
    <property type="match status" value="1"/>
</dbReference>
<dbReference type="PROSITE" id="PS50119">
    <property type="entry name" value="ZF_BBOX"/>
    <property type="match status" value="2"/>
</dbReference>
<dbReference type="GO" id="GO:0003676">
    <property type="term" value="F:nucleic acid binding"/>
    <property type="evidence" value="ECO:0007669"/>
    <property type="project" value="InterPro"/>
</dbReference>
<dbReference type="PANTHER" id="PTHR25462">
    <property type="entry name" value="BONUS, ISOFORM C-RELATED"/>
    <property type="match status" value="1"/>
</dbReference>
<dbReference type="InterPro" id="IPR017907">
    <property type="entry name" value="Znf_RING_CS"/>
</dbReference>
<feature type="domain" description="B box-type" evidence="7">
    <location>
        <begin position="263"/>
        <end position="306"/>
    </location>
</feature>
<evidence type="ECO:0000256" key="1">
    <source>
        <dbReference type="ARBA" id="ARBA00009413"/>
    </source>
</evidence>
<keyword evidence="3 5" id="KW-0863">Zinc-finger</keyword>
<evidence type="ECO:0000256" key="3">
    <source>
        <dbReference type="ARBA" id="ARBA00022771"/>
    </source>
</evidence>
<dbReference type="Gene3D" id="3.30.390.130">
    <property type="match status" value="1"/>
</dbReference>
<dbReference type="Proteomes" id="UP000001554">
    <property type="component" value="Chromosome 7"/>
</dbReference>
<dbReference type="InterPro" id="IPR039396">
    <property type="entry name" value="Deltex_C"/>
</dbReference>
<proteinExistence type="inferred from homology"/>
<dbReference type="KEGG" id="bfo:118419649"/>
<dbReference type="InterPro" id="IPR018957">
    <property type="entry name" value="Znf_C3HC4_RING-type"/>
</dbReference>
<dbReference type="InterPro" id="IPR001841">
    <property type="entry name" value="Znf_RING"/>
</dbReference>
<keyword evidence="2" id="KW-0479">Metal-binding</keyword>
<dbReference type="SMART" id="SM00336">
    <property type="entry name" value="BBOX"/>
    <property type="match status" value="2"/>
</dbReference>
<dbReference type="InterPro" id="IPR012677">
    <property type="entry name" value="Nucleotide-bd_a/b_plait_sf"/>
</dbReference>
<comment type="similarity">
    <text evidence="1">Belongs to the Deltex family.</text>
</comment>
<organism evidence="8 9">
    <name type="scientific">Branchiostoma floridae</name>
    <name type="common">Florida lancelet</name>
    <name type="synonym">Amphioxus</name>
    <dbReference type="NCBI Taxonomy" id="7739"/>
    <lineage>
        <taxon>Eukaryota</taxon>
        <taxon>Metazoa</taxon>
        <taxon>Chordata</taxon>
        <taxon>Cephalochordata</taxon>
        <taxon>Leptocardii</taxon>
        <taxon>Amphioxiformes</taxon>
        <taxon>Branchiostomatidae</taxon>
        <taxon>Branchiostoma</taxon>
    </lineage>
</organism>
<dbReference type="OrthoDB" id="527344at2759"/>
<evidence type="ECO:0000259" key="7">
    <source>
        <dbReference type="PROSITE" id="PS50119"/>
    </source>
</evidence>
<dbReference type="Gene3D" id="3.30.40.10">
    <property type="entry name" value="Zinc/RING finger domain, C3HC4 (zinc finger)"/>
    <property type="match status" value="1"/>
</dbReference>